<feature type="region of interest" description="Disordered" evidence="1">
    <location>
        <begin position="213"/>
        <end position="262"/>
    </location>
</feature>
<dbReference type="VEuPathDB" id="FungiDB:PCH_Pc18g00630"/>
<name>B6HBV5_PENRW</name>
<dbReference type="OrthoDB" id="10520823at2759"/>
<dbReference type="AlphaFoldDB" id="B6HBV5"/>
<feature type="compositionally biased region" description="Basic and acidic residues" evidence="1">
    <location>
        <begin position="219"/>
        <end position="241"/>
    </location>
</feature>
<evidence type="ECO:0000313" key="3">
    <source>
        <dbReference type="Proteomes" id="UP000000724"/>
    </source>
</evidence>
<evidence type="ECO:0000256" key="1">
    <source>
        <dbReference type="SAM" id="MobiDB-lite"/>
    </source>
</evidence>
<dbReference type="EMBL" id="AM920433">
    <property type="protein sequence ID" value="CAP94287.1"/>
    <property type="molecule type" value="Genomic_DNA"/>
</dbReference>
<reference evidence="2 3" key="1">
    <citation type="journal article" date="2008" name="Nat. Biotechnol.">
        <title>Genome sequencing and analysis of the filamentous fungus Penicillium chrysogenum.</title>
        <authorList>
            <person name="van den Berg M.A."/>
            <person name="Albang R."/>
            <person name="Albermann K."/>
            <person name="Badger J.H."/>
            <person name="Daran J.-M."/>
            <person name="Driessen A.J.M."/>
            <person name="Garcia-Estrada C."/>
            <person name="Fedorova N.D."/>
            <person name="Harris D.M."/>
            <person name="Heijne W.H.M."/>
            <person name="Joardar V.S."/>
            <person name="Kiel J.A.K.W."/>
            <person name="Kovalchuk A."/>
            <person name="Martin J.F."/>
            <person name="Nierman W.C."/>
            <person name="Nijland J.G."/>
            <person name="Pronk J.T."/>
            <person name="Roubos J.A."/>
            <person name="van der Klei I.J."/>
            <person name="van Peij N.N.M.E."/>
            <person name="Veenhuis M."/>
            <person name="von Doehren H."/>
            <person name="Wagner C."/>
            <person name="Wortman J.R."/>
            <person name="Bovenberg R.A.L."/>
        </authorList>
    </citation>
    <scope>NUCLEOTIDE SEQUENCE [LARGE SCALE GENOMIC DNA]</scope>
    <source>
        <strain evidence="3">ATCC 28089 / DSM 1075 / NRRL 1951 / Wisconsin 54-1255</strain>
    </source>
</reference>
<sequence length="285" mass="31422">MRNAKRSIDVTETRVIDPEVGERRRWMMMMGASIGLSAVVSHQSREARPRLKYTTGILSICIAHTSIEASFTSPYLFKETDIRAKFDVQGSSPALKDPGQAREISADAPARPHQQSGCRSCLGISRQANLPDASATAVGQVQAKNAGLLHSSRVVSSSSHVESRKVPEDHIKVCGGSHENRRVLCECANGRVRNENHHWDNAGSNRIVGQECDEIGPTNEEKVSLGKSKMDSESIKNRDPNQENGQKGYDQDGKGAKEKVLRNWLRSIRTKFKSTYRKGEGRKGG</sequence>
<dbReference type="HOGENOM" id="CLU_976964_0_0_1"/>
<evidence type="ECO:0000313" key="2">
    <source>
        <dbReference type="EMBL" id="CAP94287.1"/>
    </source>
</evidence>
<feature type="region of interest" description="Disordered" evidence="1">
    <location>
        <begin position="90"/>
        <end position="118"/>
    </location>
</feature>
<protein>
    <submittedName>
        <fullName evidence="2">Uncharacterized protein</fullName>
    </submittedName>
</protein>
<feature type="compositionally biased region" description="Basic and acidic residues" evidence="1">
    <location>
        <begin position="249"/>
        <end position="261"/>
    </location>
</feature>
<accession>B6HBV5</accession>
<keyword evidence="3" id="KW-1185">Reference proteome</keyword>
<proteinExistence type="predicted"/>
<organism evidence="2 3">
    <name type="scientific">Penicillium rubens (strain ATCC 28089 / DSM 1075 / NRRL 1951 / Wisconsin 54-1255)</name>
    <name type="common">Penicillium chrysogenum</name>
    <dbReference type="NCBI Taxonomy" id="500485"/>
    <lineage>
        <taxon>Eukaryota</taxon>
        <taxon>Fungi</taxon>
        <taxon>Dikarya</taxon>
        <taxon>Ascomycota</taxon>
        <taxon>Pezizomycotina</taxon>
        <taxon>Eurotiomycetes</taxon>
        <taxon>Eurotiomycetidae</taxon>
        <taxon>Eurotiales</taxon>
        <taxon>Aspergillaceae</taxon>
        <taxon>Penicillium</taxon>
        <taxon>Penicillium chrysogenum species complex</taxon>
    </lineage>
</organism>
<gene>
    <name evidence="2" type="ORF">Pc18g00630</name>
    <name evidence="2" type="ORF">PCH_Pc18g00630</name>
</gene>
<dbReference type="Proteomes" id="UP000000724">
    <property type="component" value="Contig Pc00c18"/>
</dbReference>